<sequence length="385" mass="40601">MNILVLQEKHAEERRVAVVPDHVPALVKGGNSVLVESGAGALSGYEDRAYREKGAQIITDRRGALKEADVLVAVRLGAADESDGVDVNLLKEGAVVIAMMDPWKKHPAFDAMKARKISAFALELIPRTTRAQSMDVLSSMANLAGYKGVLFAAELLPKLFPMMMTAAGTITPAKVFVLGAGVAGLQAIATAKRLGAVVSAYDVRPAVQEQVESLGAEFIAFDVGSAEGTGGYAAELTSEQKQKQQELMIDYVGGVDIVITTAAVPGKPSPKLISEEMVKKMAPGSVIVDLASERGGNCEVTTPGEKKVVHGVTVYGPVNVPSTVAHTASQLYSKNCTSFLNLLRTEEGELHITPEDDIVAGCMICHRGEPGNEGATEALGFKETS</sequence>
<dbReference type="GO" id="GO:0050661">
    <property type="term" value="F:NADP binding"/>
    <property type="evidence" value="ECO:0007669"/>
    <property type="project" value="TreeGrafter"/>
</dbReference>
<dbReference type="Pfam" id="PF01262">
    <property type="entry name" value="AlaDh_PNT_C"/>
    <property type="match status" value="1"/>
</dbReference>
<evidence type="ECO:0000259" key="9">
    <source>
        <dbReference type="SMART" id="SM01002"/>
    </source>
</evidence>
<dbReference type="GO" id="GO:0006740">
    <property type="term" value="P:NADPH regeneration"/>
    <property type="evidence" value="ECO:0007669"/>
    <property type="project" value="TreeGrafter"/>
</dbReference>
<evidence type="ECO:0000256" key="1">
    <source>
        <dbReference type="ARBA" id="ARBA00003943"/>
    </source>
</evidence>
<dbReference type="SUPFAM" id="SSF52283">
    <property type="entry name" value="Formate/glycerate dehydrogenase catalytic domain-like"/>
    <property type="match status" value="1"/>
</dbReference>
<dbReference type="SMART" id="SM01003">
    <property type="entry name" value="AlaDh_PNT_N"/>
    <property type="match status" value="1"/>
</dbReference>
<dbReference type="EC" id="7.1.1.1" evidence="3"/>
<reference evidence="11 12" key="1">
    <citation type="journal article" date="2013" name="Environ. Microbiol.">
        <title>Genome analysis of Chitinivibrio alkaliphilus gen. nov., sp. nov., a novel extremely haloalkaliphilic anaerobic chitinolytic bacterium from the candidate phylum Termite Group 3.</title>
        <authorList>
            <person name="Sorokin D.Y."/>
            <person name="Gumerov V.M."/>
            <person name="Rakitin A.L."/>
            <person name="Beletsky A.V."/>
            <person name="Damste J.S."/>
            <person name="Muyzer G."/>
            <person name="Mardanov A.V."/>
            <person name="Ravin N.V."/>
        </authorList>
    </citation>
    <scope>NUCLEOTIDE SEQUENCE [LARGE SCALE GENOMIC DNA]</scope>
    <source>
        <strain evidence="11 12">ACht1</strain>
    </source>
</reference>
<comment type="function">
    <text evidence="1">The transhydrogenation between NADH and NADP is coupled to respiration and ATP hydrolysis and functions as a proton pump across the membrane.</text>
</comment>
<keyword evidence="6" id="KW-1278">Translocase</keyword>
<name>U7D7X1_9BACT</name>
<evidence type="ECO:0000256" key="8">
    <source>
        <dbReference type="ARBA" id="ARBA00048202"/>
    </source>
</evidence>
<dbReference type="InterPro" id="IPR007886">
    <property type="entry name" value="AlaDH/PNT_N"/>
</dbReference>
<dbReference type="STRING" id="1313304.CALK_0544"/>
<evidence type="ECO:0000313" key="12">
    <source>
        <dbReference type="Proteomes" id="UP000017148"/>
    </source>
</evidence>
<protein>
    <recommendedName>
        <fullName evidence="3">proton-translocating NAD(P)(+) transhydrogenase</fullName>
        <ecNumber evidence="3">7.1.1.1</ecNumber>
    </recommendedName>
</protein>
<evidence type="ECO:0000313" key="11">
    <source>
        <dbReference type="EMBL" id="ERP39050.1"/>
    </source>
</evidence>
<comment type="similarity">
    <text evidence="2">Belongs to the AlaDH/PNT family.</text>
</comment>
<comment type="catalytic activity">
    <reaction evidence="8">
        <text>NAD(+) + NADPH + H(+)(in) = NADH + NADP(+) + H(+)(out)</text>
        <dbReference type="Rhea" id="RHEA:47992"/>
        <dbReference type="ChEBI" id="CHEBI:15378"/>
        <dbReference type="ChEBI" id="CHEBI:57540"/>
        <dbReference type="ChEBI" id="CHEBI:57783"/>
        <dbReference type="ChEBI" id="CHEBI:57945"/>
        <dbReference type="ChEBI" id="CHEBI:58349"/>
        <dbReference type="EC" id="7.1.1.1"/>
    </reaction>
</comment>
<dbReference type="Pfam" id="PF05222">
    <property type="entry name" value="AlaDh_PNT_N"/>
    <property type="match status" value="1"/>
</dbReference>
<evidence type="ECO:0000256" key="5">
    <source>
        <dbReference type="ARBA" id="ARBA00022857"/>
    </source>
</evidence>
<dbReference type="SMART" id="SM01002">
    <property type="entry name" value="AlaDh_PNT_C"/>
    <property type="match status" value="1"/>
</dbReference>
<feature type="domain" description="Alanine dehydrogenase/pyridine nucleotide transhydrogenase NAD(H)-binding" evidence="9">
    <location>
        <begin position="153"/>
        <end position="316"/>
    </location>
</feature>
<dbReference type="GO" id="GO:0008750">
    <property type="term" value="F:proton-translocating NAD(P)+ transhydrogenase activity"/>
    <property type="evidence" value="ECO:0007669"/>
    <property type="project" value="UniProtKB-EC"/>
</dbReference>
<evidence type="ECO:0000259" key="10">
    <source>
        <dbReference type="SMART" id="SM01003"/>
    </source>
</evidence>
<comment type="caution">
    <text evidence="11">The sequence shown here is derived from an EMBL/GenBank/DDBJ whole genome shotgun (WGS) entry which is preliminary data.</text>
</comment>
<dbReference type="NCBIfam" id="NF006942">
    <property type="entry name" value="PRK09424.1"/>
    <property type="match status" value="1"/>
</dbReference>
<evidence type="ECO:0000256" key="4">
    <source>
        <dbReference type="ARBA" id="ARBA00022741"/>
    </source>
</evidence>
<accession>U7D7X1</accession>
<dbReference type="GO" id="GO:0016491">
    <property type="term" value="F:oxidoreductase activity"/>
    <property type="evidence" value="ECO:0007669"/>
    <property type="project" value="InterPro"/>
</dbReference>
<dbReference type="InterPro" id="IPR008143">
    <property type="entry name" value="Ala_DH/PNT_CS2"/>
</dbReference>
<proteinExistence type="inferred from homology"/>
<dbReference type="Proteomes" id="UP000017148">
    <property type="component" value="Unassembled WGS sequence"/>
</dbReference>
<evidence type="ECO:0000256" key="2">
    <source>
        <dbReference type="ARBA" id="ARBA00005689"/>
    </source>
</evidence>
<dbReference type="GO" id="GO:0005886">
    <property type="term" value="C:plasma membrane"/>
    <property type="evidence" value="ECO:0007669"/>
    <property type="project" value="TreeGrafter"/>
</dbReference>
<feature type="domain" description="Alanine dehydrogenase/pyridine nucleotide transhydrogenase N-terminal" evidence="10">
    <location>
        <begin position="4"/>
        <end position="144"/>
    </location>
</feature>
<keyword evidence="5" id="KW-0521">NADP</keyword>
<dbReference type="EMBL" id="ASJR01000003">
    <property type="protein sequence ID" value="ERP39050.1"/>
    <property type="molecule type" value="Genomic_DNA"/>
</dbReference>
<dbReference type="OrthoDB" id="9804592at2"/>
<dbReference type="InterPro" id="IPR007698">
    <property type="entry name" value="AlaDH/PNT_NAD(H)-bd"/>
</dbReference>
<evidence type="ECO:0000256" key="7">
    <source>
        <dbReference type="ARBA" id="ARBA00023027"/>
    </source>
</evidence>
<dbReference type="PANTHER" id="PTHR10160">
    <property type="entry name" value="NAD(P) TRANSHYDROGENASE"/>
    <property type="match status" value="1"/>
</dbReference>
<dbReference type="PANTHER" id="PTHR10160:SF19">
    <property type="entry name" value="PROTON-TRANSLOCATING NAD(P)(+) TRANSHYDROGENASE"/>
    <property type="match status" value="1"/>
</dbReference>
<evidence type="ECO:0000256" key="3">
    <source>
        <dbReference type="ARBA" id="ARBA00012943"/>
    </source>
</evidence>
<dbReference type="eggNOG" id="COG3288">
    <property type="taxonomic scope" value="Bacteria"/>
</dbReference>
<keyword evidence="12" id="KW-1185">Reference proteome</keyword>
<evidence type="ECO:0000256" key="6">
    <source>
        <dbReference type="ARBA" id="ARBA00022967"/>
    </source>
</evidence>
<dbReference type="CDD" id="cd05304">
    <property type="entry name" value="Rubrum_tdh"/>
    <property type="match status" value="1"/>
</dbReference>
<dbReference type="PATRIC" id="fig|1313304.3.peg.525"/>
<gene>
    <name evidence="11" type="ORF">CALK_0544</name>
</gene>
<dbReference type="SUPFAM" id="SSF51735">
    <property type="entry name" value="NAD(P)-binding Rossmann-fold domains"/>
    <property type="match status" value="1"/>
</dbReference>
<dbReference type="Gene3D" id="3.40.50.720">
    <property type="entry name" value="NAD(P)-binding Rossmann-like Domain"/>
    <property type="match status" value="2"/>
</dbReference>
<dbReference type="InterPro" id="IPR036291">
    <property type="entry name" value="NAD(P)-bd_dom_sf"/>
</dbReference>
<keyword evidence="7" id="KW-0520">NAD</keyword>
<dbReference type="AlphaFoldDB" id="U7D7X1"/>
<keyword evidence="4" id="KW-0547">Nucleotide-binding</keyword>
<dbReference type="PROSITE" id="PS00837">
    <property type="entry name" value="ALADH_PNT_2"/>
    <property type="match status" value="1"/>
</dbReference>
<dbReference type="RefSeq" id="WP_022636078.1">
    <property type="nucleotide sequence ID" value="NZ_ASJR01000003.1"/>
</dbReference>
<organism evidence="11 12">
    <name type="scientific">Chitinivibrio alkaliphilus ACht1</name>
    <dbReference type="NCBI Taxonomy" id="1313304"/>
    <lineage>
        <taxon>Bacteria</taxon>
        <taxon>Pseudomonadati</taxon>
        <taxon>Fibrobacterota</taxon>
        <taxon>Chitinivibrionia</taxon>
        <taxon>Chitinivibrionales</taxon>
        <taxon>Chitinivibrionaceae</taxon>
        <taxon>Chitinivibrio</taxon>
    </lineage>
</organism>